<dbReference type="AlphaFoldDB" id="Q1K2H2"/>
<evidence type="ECO:0000259" key="1">
    <source>
        <dbReference type="Pfam" id="PF02915"/>
    </source>
</evidence>
<dbReference type="CDD" id="cd01045">
    <property type="entry name" value="Ferritin_like_AB"/>
    <property type="match status" value="1"/>
</dbReference>
<dbReference type="InterPro" id="IPR012347">
    <property type="entry name" value="Ferritin-like"/>
</dbReference>
<reference evidence="2" key="1">
    <citation type="submission" date="2006-05" db="EMBL/GenBank/DDBJ databases">
        <title>Annotation of the draft genome assembly of Desulfuromonas acetoxidans DSM 684.</title>
        <authorList>
            <consortium name="US DOE Joint Genome Institute (JGI-ORNL)"/>
            <person name="Larimer F."/>
            <person name="Land M."/>
            <person name="Hauser L."/>
        </authorList>
    </citation>
    <scope>NUCLEOTIDE SEQUENCE [LARGE SCALE GENOMIC DNA]</scope>
    <source>
        <strain evidence="2">DSM 684</strain>
    </source>
</reference>
<name>Q1K2H2_DESA6</name>
<keyword evidence="3" id="KW-1185">Reference proteome</keyword>
<dbReference type="SUPFAM" id="SSF47240">
    <property type="entry name" value="Ferritin-like"/>
    <property type="match status" value="1"/>
</dbReference>
<dbReference type="OrthoDB" id="5395233at2"/>
<dbReference type="GO" id="GO:0046872">
    <property type="term" value="F:metal ion binding"/>
    <property type="evidence" value="ECO:0007669"/>
    <property type="project" value="InterPro"/>
</dbReference>
<dbReference type="Pfam" id="PF02915">
    <property type="entry name" value="Rubrerythrin"/>
    <property type="match status" value="1"/>
</dbReference>
<dbReference type="InterPro" id="IPR009078">
    <property type="entry name" value="Ferritin-like_SF"/>
</dbReference>
<dbReference type="GO" id="GO:0016491">
    <property type="term" value="F:oxidoreductase activity"/>
    <property type="evidence" value="ECO:0007669"/>
    <property type="project" value="InterPro"/>
</dbReference>
<sequence length="158" mass="18071">MTEQQGVCYTFETALEMALTMEQRCFRAFLQAIRTVKDRSAGMILKDAALEEIDHKQRLEKALIEGGIDPDEHLQETMPLMHLDDLLKQQELNAEADSRQALAYVIHLKKNNLEFYDKLAKGCTGAPMAPIFQQLANDESLNLQKLEDLYEAHFLTEN</sequence>
<protein>
    <recommendedName>
        <fullName evidence="1">Rubrerythrin diiron-binding domain-containing protein</fullName>
    </recommendedName>
</protein>
<evidence type="ECO:0000313" key="2">
    <source>
        <dbReference type="EMBL" id="EAT16909.1"/>
    </source>
</evidence>
<dbReference type="Proteomes" id="UP000005695">
    <property type="component" value="Unassembled WGS sequence"/>
</dbReference>
<evidence type="ECO:0000313" key="3">
    <source>
        <dbReference type="Proteomes" id="UP000005695"/>
    </source>
</evidence>
<comment type="caution">
    <text evidence="2">The sequence shown here is derived from an EMBL/GenBank/DDBJ whole genome shotgun (WGS) entry which is preliminary data.</text>
</comment>
<reference evidence="2" key="2">
    <citation type="submission" date="2006-05" db="EMBL/GenBank/DDBJ databases">
        <title>Sequencing of the draft genome and assembly of Desulfuromonas acetoxidans DSM 684.</title>
        <authorList>
            <consortium name="US DOE Joint Genome Institute (JGI-PGF)"/>
            <person name="Copeland A."/>
            <person name="Lucas S."/>
            <person name="Lapidus A."/>
            <person name="Barry K."/>
            <person name="Detter J.C."/>
            <person name="Glavina del Rio T."/>
            <person name="Hammon N."/>
            <person name="Israni S."/>
            <person name="Dalin E."/>
            <person name="Tice H."/>
            <person name="Bruce D."/>
            <person name="Pitluck S."/>
            <person name="Richardson P."/>
        </authorList>
    </citation>
    <scope>NUCLEOTIDE SEQUENCE [LARGE SCALE GENOMIC DNA]</scope>
    <source>
        <strain evidence="2">DSM 684</strain>
    </source>
</reference>
<gene>
    <name evidence="2" type="ORF">Dace_2161</name>
</gene>
<accession>Q1K2H2</accession>
<dbReference type="EMBL" id="AAEW02000003">
    <property type="protein sequence ID" value="EAT16909.1"/>
    <property type="molecule type" value="Genomic_DNA"/>
</dbReference>
<proteinExistence type="predicted"/>
<dbReference type="RefSeq" id="WP_005998417.1">
    <property type="nucleotide sequence ID" value="NZ_AAEW02000003.1"/>
</dbReference>
<dbReference type="InterPro" id="IPR003251">
    <property type="entry name" value="Rr_diiron-bd_dom"/>
</dbReference>
<organism evidence="2 3">
    <name type="scientific">Desulfuromonas acetoxidans (strain DSM 684 / 11070)</name>
    <dbReference type="NCBI Taxonomy" id="281689"/>
    <lineage>
        <taxon>Bacteria</taxon>
        <taxon>Pseudomonadati</taxon>
        <taxon>Thermodesulfobacteriota</taxon>
        <taxon>Desulfuromonadia</taxon>
        <taxon>Desulfuromonadales</taxon>
        <taxon>Desulfuromonadaceae</taxon>
        <taxon>Desulfuromonas</taxon>
    </lineage>
</organism>
<feature type="domain" description="Rubrerythrin diiron-binding" evidence="1">
    <location>
        <begin position="15"/>
        <end position="140"/>
    </location>
</feature>
<dbReference type="Gene3D" id="1.20.1260.10">
    <property type="match status" value="1"/>
</dbReference>